<protein>
    <submittedName>
        <fullName evidence="2">Uncharacterized protein</fullName>
    </submittedName>
</protein>
<reference evidence="2" key="1">
    <citation type="submission" date="2023-04" db="EMBL/GenBank/DDBJ databases">
        <authorList>
            <consortium name="ELIXIR-Norway"/>
        </authorList>
    </citation>
    <scope>NUCLEOTIDE SEQUENCE [LARGE SCALE GENOMIC DNA]</scope>
</reference>
<dbReference type="EMBL" id="OX459951">
    <property type="protein sequence ID" value="CAI9156767.1"/>
    <property type="molecule type" value="Genomic_DNA"/>
</dbReference>
<keyword evidence="3" id="KW-1185">Reference proteome</keyword>
<proteinExistence type="predicted"/>
<feature type="region of interest" description="Disordered" evidence="1">
    <location>
        <begin position="183"/>
        <end position="244"/>
    </location>
</feature>
<feature type="region of interest" description="Disordered" evidence="1">
    <location>
        <begin position="1"/>
        <end position="30"/>
    </location>
</feature>
<evidence type="ECO:0000313" key="2">
    <source>
        <dbReference type="EMBL" id="CAI9156767.1"/>
    </source>
</evidence>
<dbReference type="Proteomes" id="UP001176941">
    <property type="component" value="Chromosome 15"/>
</dbReference>
<sequence>MGPEAGAACGPCTQSGHPCRAPGGGSQWEGRRETLSGQGLQDKGQGLSPSGGQAFRRKLTVKCGIWVLSRTPSEGSPTELRFLYKGLWFPSGRDLSGSCTQAGTWLCDTAITSHSHLQLPENTGKLLSPSVQDKRDLRKTGYNSWFMRTCRQRQEVGQAPVHPENWGCPSPGPLQACTPQKIRACSQGPPAHQAESGLVPEASDSQGHIHQDPRNPSESPRELCKATQHLEVQKEVAVGPGLER</sequence>
<evidence type="ECO:0000256" key="1">
    <source>
        <dbReference type="SAM" id="MobiDB-lite"/>
    </source>
</evidence>
<organism evidence="2 3">
    <name type="scientific">Rangifer tarandus platyrhynchus</name>
    <name type="common">Svalbard reindeer</name>
    <dbReference type="NCBI Taxonomy" id="3082113"/>
    <lineage>
        <taxon>Eukaryota</taxon>
        <taxon>Metazoa</taxon>
        <taxon>Chordata</taxon>
        <taxon>Craniata</taxon>
        <taxon>Vertebrata</taxon>
        <taxon>Euteleostomi</taxon>
        <taxon>Mammalia</taxon>
        <taxon>Eutheria</taxon>
        <taxon>Laurasiatheria</taxon>
        <taxon>Artiodactyla</taxon>
        <taxon>Ruminantia</taxon>
        <taxon>Pecora</taxon>
        <taxon>Cervidae</taxon>
        <taxon>Odocoileinae</taxon>
        <taxon>Rangifer</taxon>
    </lineage>
</organism>
<evidence type="ECO:0000313" key="3">
    <source>
        <dbReference type="Proteomes" id="UP001176941"/>
    </source>
</evidence>
<gene>
    <name evidence="2" type="ORF">MRATA1EN1_LOCUS5729</name>
</gene>
<feature type="compositionally biased region" description="Basic and acidic residues" evidence="1">
    <location>
        <begin position="207"/>
        <end position="224"/>
    </location>
</feature>
<name>A0ABN8Y5A7_RANTA</name>
<accession>A0ABN8Y5A7</accession>